<sequence>MRGFRFGLTGRGLAMLVFGGLIATGASLIGEPDLAWVGVFVTCLPVVGLVVVLALPPRLTCERSVAPDSLPVGEMARVRLSVTSNRTASFSALGFRDRLPDALGRDATFELIRGLGRWRQAAGYDVATRQRGHFQIGPLRVRNLDAFGVAWRSWQATGDTTSLRVTPRLWALSLPKGGRASGASGDATPQRIGNAGTDDVLVREHRHGDGMRRVHWKMSAKRGELMVRLEEQPWDPAMTIIVDTRVAAHIGSGPESTLEWVLSLGASLATELLRDRLRVSLLGADGVIFRPINGESTGAATRLLATVTDVEPSGRAFLEDCLADPDALGTARTVVAGLGLLHSRDAAALVAATARVADIDALVPDARAFRLPADVVVAHEKACRLLTTSGWNVATFGPEATVPQGWGRLVAQREAR</sequence>
<dbReference type="PANTHER" id="PTHR34351">
    <property type="entry name" value="SLR1927 PROTEIN-RELATED"/>
    <property type="match status" value="1"/>
</dbReference>
<keyword evidence="1" id="KW-0472">Membrane</keyword>
<dbReference type="AlphaFoldDB" id="A0A3S4U0W3"/>
<dbReference type="GeneID" id="64407329"/>
<dbReference type="RefSeq" id="WP_061786819.1">
    <property type="nucleotide sequence ID" value="NZ_CP072386.1"/>
</dbReference>
<dbReference type="PANTHER" id="PTHR34351:SF1">
    <property type="entry name" value="SLR1927 PROTEIN"/>
    <property type="match status" value="1"/>
</dbReference>
<gene>
    <name evidence="3" type="ORF">NCTC12967_01875</name>
</gene>
<evidence type="ECO:0000313" key="3">
    <source>
        <dbReference type="EMBL" id="VEH70573.1"/>
    </source>
</evidence>
<protein>
    <submittedName>
        <fullName evidence="3">Uncharacterized conserved protein (Some members contain a von Willebrand factor type A (VWA) domain)</fullName>
    </submittedName>
</protein>
<organism evidence="3 4">
    <name type="scientific">Arachnia propionica</name>
    <dbReference type="NCBI Taxonomy" id="1750"/>
    <lineage>
        <taxon>Bacteria</taxon>
        <taxon>Bacillati</taxon>
        <taxon>Actinomycetota</taxon>
        <taxon>Actinomycetes</taxon>
        <taxon>Propionibacteriales</taxon>
        <taxon>Propionibacteriaceae</taxon>
        <taxon>Arachnia</taxon>
    </lineage>
</organism>
<keyword evidence="1" id="KW-0812">Transmembrane</keyword>
<feature type="domain" description="DUF58" evidence="2">
    <location>
        <begin position="202"/>
        <end position="336"/>
    </location>
</feature>
<feature type="transmembrane region" description="Helical" evidence="1">
    <location>
        <begin position="35"/>
        <end position="55"/>
    </location>
</feature>
<proteinExistence type="predicted"/>
<dbReference type="Proteomes" id="UP000273044">
    <property type="component" value="Chromosome"/>
</dbReference>
<dbReference type="EMBL" id="LR134406">
    <property type="protein sequence ID" value="VEH70573.1"/>
    <property type="molecule type" value="Genomic_DNA"/>
</dbReference>
<evidence type="ECO:0000259" key="2">
    <source>
        <dbReference type="Pfam" id="PF01882"/>
    </source>
</evidence>
<dbReference type="InterPro" id="IPR002881">
    <property type="entry name" value="DUF58"/>
</dbReference>
<keyword evidence="1" id="KW-1133">Transmembrane helix</keyword>
<name>A0A3S4U0W3_9ACTN</name>
<feature type="transmembrane region" description="Helical" evidence="1">
    <location>
        <begin position="12"/>
        <end position="29"/>
    </location>
</feature>
<evidence type="ECO:0000313" key="4">
    <source>
        <dbReference type="Proteomes" id="UP000273044"/>
    </source>
</evidence>
<accession>A0A3S4U0W3</accession>
<dbReference type="Pfam" id="PF01882">
    <property type="entry name" value="DUF58"/>
    <property type="match status" value="1"/>
</dbReference>
<reference evidence="3 4" key="1">
    <citation type="submission" date="2018-12" db="EMBL/GenBank/DDBJ databases">
        <authorList>
            <consortium name="Pathogen Informatics"/>
        </authorList>
    </citation>
    <scope>NUCLEOTIDE SEQUENCE [LARGE SCALE GENOMIC DNA]</scope>
    <source>
        <strain evidence="3 4">NCTC12967</strain>
    </source>
</reference>
<evidence type="ECO:0000256" key="1">
    <source>
        <dbReference type="SAM" id="Phobius"/>
    </source>
</evidence>
<keyword evidence="4" id="KW-1185">Reference proteome</keyword>